<accession>A0A812L5K9</accession>
<sequence length="293" mass="32266">MVPSGNYGDLAILWITLLPGLLDFCSLGRLWPASPELAKLGESPEVGDSLRARLQTLLRGSSGQLQAAARALETLRCRFLLADATQAPGLWDGAVSDLDLHAVGNCRKRFPEALLFLWQTSFAPDALAMLDRPLANVESLPSARLRIGAVELTVRLNLFAVSESFFDAARPHKRLLLKLGLEVQRSTAGVAGSRPEDFEQICGEGHRWAIVCRHAEKDATLPMFCSLRECFLRPAWRIPSVLVQKERPLQHRCQEINGEEVSPDTLASPLRLLLAIYRVDDDEGPDEPNAGEA</sequence>
<comment type="caution">
    <text evidence="1">The sequence shown here is derived from an EMBL/GenBank/DDBJ whole genome shotgun (WGS) entry which is preliminary data.</text>
</comment>
<keyword evidence="2" id="KW-1185">Reference proteome</keyword>
<dbReference type="Proteomes" id="UP000604046">
    <property type="component" value="Unassembled WGS sequence"/>
</dbReference>
<dbReference type="AlphaFoldDB" id="A0A812L5K9"/>
<gene>
    <name evidence="1" type="ORF">SNAT2548_LOCUS10993</name>
</gene>
<organism evidence="1 2">
    <name type="scientific">Symbiodinium natans</name>
    <dbReference type="NCBI Taxonomy" id="878477"/>
    <lineage>
        <taxon>Eukaryota</taxon>
        <taxon>Sar</taxon>
        <taxon>Alveolata</taxon>
        <taxon>Dinophyceae</taxon>
        <taxon>Suessiales</taxon>
        <taxon>Symbiodiniaceae</taxon>
        <taxon>Symbiodinium</taxon>
    </lineage>
</organism>
<dbReference type="EMBL" id="CAJNDS010000952">
    <property type="protein sequence ID" value="CAE7241831.1"/>
    <property type="molecule type" value="Genomic_DNA"/>
</dbReference>
<evidence type="ECO:0000313" key="2">
    <source>
        <dbReference type="Proteomes" id="UP000604046"/>
    </source>
</evidence>
<protein>
    <submittedName>
        <fullName evidence="1">Uncharacterized protein</fullName>
    </submittedName>
</protein>
<dbReference type="OrthoDB" id="10543407at2759"/>
<proteinExistence type="predicted"/>
<reference evidence="1" key="1">
    <citation type="submission" date="2021-02" db="EMBL/GenBank/DDBJ databases">
        <authorList>
            <person name="Dougan E. K."/>
            <person name="Rhodes N."/>
            <person name="Thang M."/>
            <person name="Chan C."/>
        </authorList>
    </citation>
    <scope>NUCLEOTIDE SEQUENCE</scope>
</reference>
<name>A0A812L5K9_9DINO</name>
<evidence type="ECO:0000313" key="1">
    <source>
        <dbReference type="EMBL" id="CAE7241831.1"/>
    </source>
</evidence>